<evidence type="ECO:0000313" key="3">
    <source>
        <dbReference type="EMBL" id="CAB3689483.1"/>
    </source>
</evidence>
<feature type="compositionally biased region" description="Polar residues" evidence="1">
    <location>
        <begin position="39"/>
        <end position="50"/>
    </location>
</feature>
<feature type="transmembrane region" description="Helical" evidence="2">
    <location>
        <begin position="12"/>
        <end position="30"/>
    </location>
</feature>
<organism evidence="3 4">
    <name type="scientific">Achromobacter deleyi</name>
    <dbReference type="NCBI Taxonomy" id="1353891"/>
    <lineage>
        <taxon>Bacteria</taxon>
        <taxon>Pseudomonadati</taxon>
        <taxon>Pseudomonadota</taxon>
        <taxon>Betaproteobacteria</taxon>
        <taxon>Burkholderiales</taxon>
        <taxon>Alcaligenaceae</taxon>
        <taxon>Achromobacter</taxon>
    </lineage>
</organism>
<name>A0A6S6ZR06_9BURK</name>
<evidence type="ECO:0000256" key="1">
    <source>
        <dbReference type="SAM" id="MobiDB-lite"/>
    </source>
</evidence>
<dbReference type="RefSeq" id="WP_175216392.1">
    <property type="nucleotide sequence ID" value="NZ_CADIJO010000005.1"/>
</dbReference>
<reference evidence="3 4" key="1">
    <citation type="submission" date="2020-04" db="EMBL/GenBank/DDBJ databases">
        <authorList>
            <person name="De Canck E."/>
        </authorList>
    </citation>
    <scope>NUCLEOTIDE SEQUENCE [LARGE SCALE GENOMIC DNA]</scope>
    <source>
        <strain evidence="3 4">LMG 3458</strain>
    </source>
</reference>
<proteinExistence type="predicted"/>
<dbReference type="AlphaFoldDB" id="A0A6S6ZR06"/>
<evidence type="ECO:0000313" key="4">
    <source>
        <dbReference type="Proteomes" id="UP000494111"/>
    </source>
</evidence>
<protein>
    <submittedName>
        <fullName evidence="3">Uncharacterized protein</fullName>
    </submittedName>
</protein>
<keyword evidence="2" id="KW-0472">Membrane</keyword>
<sequence length="60" mass="6676">MIRRLLRDRDARLSAFIVAAVLTAVIFGYGDRQQRDEQAQSPTHTTQDGGSKTAYAARQP</sequence>
<dbReference type="Proteomes" id="UP000494111">
    <property type="component" value="Unassembled WGS sequence"/>
</dbReference>
<feature type="region of interest" description="Disordered" evidence="1">
    <location>
        <begin position="32"/>
        <end position="60"/>
    </location>
</feature>
<keyword evidence="2" id="KW-0812">Transmembrane</keyword>
<dbReference type="EMBL" id="CADIJO010000005">
    <property type="protein sequence ID" value="CAB3689483.1"/>
    <property type="molecule type" value="Genomic_DNA"/>
</dbReference>
<evidence type="ECO:0000256" key="2">
    <source>
        <dbReference type="SAM" id="Phobius"/>
    </source>
</evidence>
<accession>A0A6S6ZR06</accession>
<gene>
    <name evidence="3" type="ORF">LMG3458_02055</name>
</gene>
<keyword evidence="2" id="KW-1133">Transmembrane helix</keyword>